<evidence type="ECO:0000256" key="1">
    <source>
        <dbReference type="SAM" id="Phobius"/>
    </source>
</evidence>
<protein>
    <submittedName>
        <fullName evidence="2">Uncharacterized protein</fullName>
    </submittedName>
</protein>
<evidence type="ECO:0000313" key="2">
    <source>
        <dbReference type="EMBL" id="KAK4724112.1"/>
    </source>
</evidence>
<dbReference type="Proteomes" id="UP001311915">
    <property type="component" value="Unassembled WGS sequence"/>
</dbReference>
<feature type="transmembrane region" description="Helical" evidence="1">
    <location>
        <begin position="136"/>
        <end position="155"/>
    </location>
</feature>
<reference evidence="2 3" key="1">
    <citation type="submission" date="2023-10" db="EMBL/GenBank/DDBJ databases">
        <title>Genome-Wide Identification Analysis in wild type Solanum Pinnatisectum Reveals Some Genes Defensing Phytophthora Infestans.</title>
        <authorList>
            <person name="Sun C."/>
        </authorList>
    </citation>
    <scope>NUCLEOTIDE SEQUENCE [LARGE SCALE GENOMIC DNA]</scope>
    <source>
        <strain evidence="2">LQN</strain>
        <tissue evidence="2">Leaf</tissue>
    </source>
</reference>
<gene>
    <name evidence="2" type="ORF">R3W88_026891</name>
</gene>
<organism evidence="2 3">
    <name type="scientific">Solanum pinnatisectum</name>
    <name type="common">tansyleaf nightshade</name>
    <dbReference type="NCBI Taxonomy" id="50273"/>
    <lineage>
        <taxon>Eukaryota</taxon>
        <taxon>Viridiplantae</taxon>
        <taxon>Streptophyta</taxon>
        <taxon>Embryophyta</taxon>
        <taxon>Tracheophyta</taxon>
        <taxon>Spermatophyta</taxon>
        <taxon>Magnoliopsida</taxon>
        <taxon>eudicotyledons</taxon>
        <taxon>Gunneridae</taxon>
        <taxon>Pentapetalae</taxon>
        <taxon>asterids</taxon>
        <taxon>lamiids</taxon>
        <taxon>Solanales</taxon>
        <taxon>Solanaceae</taxon>
        <taxon>Solanoideae</taxon>
        <taxon>Solaneae</taxon>
        <taxon>Solanum</taxon>
    </lineage>
</organism>
<keyword evidence="3" id="KW-1185">Reference proteome</keyword>
<evidence type="ECO:0000313" key="3">
    <source>
        <dbReference type="Proteomes" id="UP001311915"/>
    </source>
</evidence>
<dbReference type="EMBL" id="JAWPEI010000006">
    <property type="protein sequence ID" value="KAK4724112.1"/>
    <property type="molecule type" value="Genomic_DNA"/>
</dbReference>
<keyword evidence="1" id="KW-1133">Transmembrane helix</keyword>
<accession>A0AAV9LFP4</accession>
<dbReference type="Gene3D" id="2.40.50.140">
    <property type="entry name" value="Nucleic acid-binding proteins"/>
    <property type="match status" value="1"/>
</dbReference>
<dbReference type="InterPro" id="IPR012340">
    <property type="entry name" value="NA-bd_OB-fold"/>
</dbReference>
<keyword evidence="1" id="KW-0472">Membrane</keyword>
<dbReference type="AlphaFoldDB" id="A0AAV9LFP4"/>
<name>A0AAV9LFP4_9SOLN</name>
<comment type="caution">
    <text evidence="2">The sequence shown here is derived from an EMBL/GenBank/DDBJ whole genome shotgun (WGS) entry which is preliminary data.</text>
</comment>
<keyword evidence="1" id="KW-0812">Transmembrane</keyword>
<proteinExistence type="predicted"/>
<sequence length="171" mass="19836">MSSITTITKTPYPSRLYPHTRYINLFVHKFGFSSLVLLRSIGPAVGRDFFWEFWGTKNQATLFNKHIDTWKDFLKANKRYYIANGRLDRVNPNYSSVHKEVELAFTNNMILKEPTHQVATQKFSDGFVSLDHADKLPNGAILYLICVLVSLNLLIQNERSKRWEIVVTNEP</sequence>